<keyword evidence="2" id="KW-0689">Ribosomal protein</keyword>
<dbReference type="FunFam" id="3.30.390.110:FF:000002">
    <property type="entry name" value="60S ribosomal protein L28"/>
    <property type="match status" value="1"/>
</dbReference>
<accession>G1KEZ7</accession>
<protein>
    <recommendedName>
        <fullName evidence="4">Large ribosomal subunit protein eL28</fullName>
    </recommendedName>
    <alternativeName>
        <fullName evidence="5">60S ribosomal protein L28</fullName>
    </alternativeName>
</protein>
<dbReference type="GO" id="GO:0022625">
    <property type="term" value="C:cytosolic large ribosomal subunit"/>
    <property type="evidence" value="ECO:0000318"/>
    <property type="project" value="GO_Central"/>
</dbReference>
<evidence type="ECO:0000256" key="2">
    <source>
        <dbReference type="ARBA" id="ARBA00022980"/>
    </source>
</evidence>
<evidence type="ECO:0000256" key="3">
    <source>
        <dbReference type="ARBA" id="ARBA00023274"/>
    </source>
</evidence>
<dbReference type="RefSeq" id="XP_062833665.1">
    <property type="nucleotide sequence ID" value="XM_062977595.1"/>
</dbReference>
<dbReference type="InterPro" id="IPR002672">
    <property type="entry name" value="Ribosomal_eL28"/>
</dbReference>
<proteinExistence type="inferred from homology"/>
<reference evidence="7 8" key="1">
    <citation type="submission" date="2009-12" db="EMBL/GenBank/DDBJ databases">
        <title>The Genome Sequence of Anolis carolinensis (Green Anole Lizard).</title>
        <authorList>
            <consortium name="The Genome Sequencing Platform"/>
            <person name="Di Palma F."/>
            <person name="Alfoldi J."/>
            <person name="Heiman D."/>
            <person name="Young S."/>
            <person name="Grabherr M."/>
            <person name="Johnson J."/>
            <person name="Lander E.S."/>
            <person name="Lindblad-Toh K."/>
        </authorList>
    </citation>
    <scope>NUCLEOTIDE SEQUENCE [LARGE SCALE GENOMIC DNA]</scope>
    <source>
        <strain evidence="7 8">JBL SC #1</strain>
    </source>
</reference>
<name>G1KEZ7_ANOCA</name>
<dbReference type="eggNOG" id="KOG3412">
    <property type="taxonomic scope" value="Eukaryota"/>
</dbReference>
<dbReference type="Pfam" id="PF01778">
    <property type="entry name" value="Ribosomal_L28e"/>
    <property type="match status" value="1"/>
</dbReference>
<dbReference type="GeneTree" id="ENSGT00390000008732"/>
<gene>
    <name evidence="7" type="primary">LOC134298188</name>
</gene>
<evidence type="ECO:0000256" key="5">
    <source>
        <dbReference type="ARBA" id="ARBA00035330"/>
    </source>
</evidence>
<dbReference type="HOGENOM" id="CLU_106801_1_0_1"/>
<evidence type="ECO:0000256" key="4">
    <source>
        <dbReference type="ARBA" id="ARBA00035223"/>
    </source>
</evidence>
<evidence type="ECO:0000259" key="6">
    <source>
        <dbReference type="Pfam" id="PF01778"/>
    </source>
</evidence>
<dbReference type="Proteomes" id="UP000001646">
    <property type="component" value="Chromosome 4"/>
</dbReference>
<evidence type="ECO:0000256" key="1">
    <source>
        <dbReference type="ARBA" id="ARBA00007926"/>
    </source>
</evidence>
<dbReference type="STRING" id="28377.ENSACAP00000005949"/>
<keyword evidence="3" id="KW-0687">Ribonucleoprotein</keyword>
<reference evidence="7" key="2">
    <citation type="submission" date="2025-08" db="UniProtKB">
        <authorList>
            <consortium name="Ensembl"/>
        </authorList>
    </citation>
    <scope>IDENTIFICATION</scope>
</reference>
<dbReference type="PANTHER" id="PTHR10544">
    <property type="entry name" value="60S RIBOSOMAL PROTEIN L28"/>
    <property type="match status" value="1"/>
</dbReference>
<feature type="domain" description="Ribosomal eL28/Mak16" evidence="6">
    <location>
        <begin position="6"/>
        <end position="120"/>
    </location>
</feature>
<dbReference type="OMA" id="QMYSTEP"/>
<dbReference type="InterPro" id="IPR029004">
    <property type="entry name" value="Ribosomal_eL28/Mak16"/>
</dbReference>
<comment type="similarity">
    <text evidence="1">Belongs to the eukaryotic ribosomal protein eL28 family.</text>
</comment>
<reference evidence="7" key="3">
    <citation type="submission" date="2025-09" db="UniProtKB">
        <authorList>
            <consortium name="Ensembl"/>
        </authorList>
    </citation>
    <scope>IDENTIFICATION</scope>
</reference>
<organism evidence="7 8">
    <name type="scientific">Anolis carolinensis</name>
    <name type="common">Green anole</name>
    <name type="synonym">American chameleon</name>
    <dbReference type="NCBI Taxonomy" id="28377"/>
    <lineage>
        <taxon>Eukaryota</taxon>
        <taxon>Metazoa</taxon>
        <taxon>Chordata</taxon>
        <taxon>Craniata</taxon>
        <taxon>Vertebrata</taxon>
        <taxon>Euteleostomi</taxon>
        <taxon>Lepidosauria</taxon>
        <taxon>Squamata</taxon>
        <taxon>Bifurcata</taxon>
        <taxon>Unidentata</taxon>
        <taxon>Episquamata</taxon>
        <taxon>Toxicofera</taxon>
        <taxon>Iguania</taxon>
        <taxon>Dactyloidae</taxon>
        <taxon>Anolis</taxon>
    </lineage>
</organism>
<evidence type="ECO:0000313" key="8">
    <source>
        <dbReference type="Proteomes" id="UP000001646"/>
    </source>
</evidence>
<dbReference type="InParanoid" id="G1KEZ7"/>
<sequence length="137" mass="15445">MLAHRQWMTVHNCSSFLIKRNKQMCSMKLNNLKACTSLCYNGLIHHKTVRVELATDDKGIIVVLKKLAGQQKPATSYEKITINKNSHATLISLQLITCKNNYCKDLHIAALRLTSTILCSQKPVVVKKKRTRAIKAA</sequence>
<evidence type="ECO:0000313" key="7">
    <source>
        <dbReference type="Ensembl" id="ENSACAP00000005949.1"/>
    </source>
</evidence>
<dbReference type="GO" id="GO:0006412">
    <property type="term" value="P:translation"/>
    <property type="evidence" value="ECO:0007669"/>
    <property type="project" value="InterPro"/>
</dbReference>
<keyword evidence="8" id="KW-1185">Reference proteome</keyword>
<dbReference type="Ensembl" id="ENSACAT00000006082.1">
    <property type="protein sequence ID" value="ENSACAP00000005949.1"/>
    <property type="gene ID" value="ENSACAG00000006100.1"/>
</dbReference>
<dbReference type="AlphaFoldDB" id="G1KEZ7"/>
<dbReference type="GO" id="GO:0003735">
    <property type="term" value="F:structural constituent of ribosome"/>
    <property type="evidence" value="ECO:0007669"/>
    <property type="project" value="InterPro"/>
</dbReference>
<dbReference type="Gene3D" id="3.30.390.110">
    <property type="match status" value="1"/>
</dbReference>
<dbReference type="GeneID" id="134298188"/>